<keyword evidence="1" id="KW-1133">Transmembrane helix</keyword>
<dbReference type="OrthoDB" id="852251at2"/>
<protein>
    <submittedName>
        <fullName evidence="2">Uncharacterized protein</fullName>
    </submittedName>
</protein>
<dbReference type="Proteomes" id="UP000198724">
    <property type="component" value="Unassembled WGS sequence"/>
</dbReference>
<gene>
    <name evidence="2" type="ORF">SAMN05421739_101982</name>
</gene>
<evidence type="ECO:0000256" key="1">
    <source>
        <dbReference type="SAM" id="Phobius"/>
    </source>
</evidence>
<dbReference type="STRING" id="1436961.SAMN05421739_101982"/>
<reference evidence="3" key="1">
    <citation type="submission" date="2016-10" db="EMBL/GenBank/DDBJ databases">
        <authorList>
            <person name="Varghese N."/>
            <person name="Submissions S."/>
        </authorList>
    </citation>
    <scope>NUCLEOTIDE SEQUENCE [LARGE SCALE GENOMIC DNA]</scope>
    <source>
        <strain evidence="3">LP51</strain>
    </source>
</reference>
<keyword evidence="1" id="KW-0472">Membrane</keyword>
<dbReference type="AlphaFoldDB" id="A0A1I2P9X7"/>
<proteinExistence type="predicted"/>
<feature type="transmembrane region" description="Helical" evidence="1">
    <location>
        <begin position="40"/>
        <end position="57"/>
    </location>
</feature>
<keyword evidence="3" id="KW-1185">Reference proteome</keyword>
<evidence type="ECO:0000313" key="2">
    <source>
        <dbReference type="EMBL" id="SFG12928.1"/>
    </source>
</evidence>
<name>A0A1I2P9X7_9BACT</name>
<evidence type="ECO:0000313" key="3">
    <source>
        <dbReference type="Proteomes" id="UP000198724"/>
    </source>
</evidence>
<organism evidence="2 3">
    <name type="scientific">Pontibacter chinhatensis</name>
    <dbReference type="NCBI Taxonomy" id="1436961"/>
    <lineage>
        <taxon>Bacteria</taxon>
        <taxon>Pseudomonadati</taxon>
        <taxon>Bacteroidota</taxon>
        <taxon>Cytophagia</taxon>
        <taxon>Cytophagales</taxon>
        <taxon>Hymenobacteraceae</taxon>
        <taxon>Pontibacter</taxon>
    </lineage>
</organism>
<accession>A0A1I2P9X7</accession>
<feature type="transmembrane region" description="Helical" evidence="1">
    <location>
        <begin position="15"/>
        <end position="34"/>
    </location>
</feature>
<keyword evidence="1" id="KW-0812">Transmembrane</keyword>
<dbReference type="EMBL" id="FOOT01000001">
    <property type="protein sequence ID" value="SFG12928.1"/>
    <property type="molecule type" value="Genomic_DNA"/>
</dbReference>
<sequence length="164" mass="19191">MKDIMKATDTFESRFPVNCYSIFPKTLVVAALVYAFSENWLLTIAGGVPAGLLLHFIPNAYDCKVRLEGSLLSFYFFRPWFRKEAYDLSKVDKAAIEPENAEQTLKEIWWRSDRLWPLGNSRLKLYRNNQVVYTLNFRTNPEDTRRLAELISLRFPTETHIVHP</sequence>